<gene>
    <name evidence="2" type="ORF">KOM_12_361</name>
</gene>
<feature type="compositionally biased region" description="Basic residues" evidence="1">
    <location>
        <begin position="7"/>
        <end position="40"/>
    </location>
</feature>
<proteinExistence type="predicted"/>
<evidence type="ECO:0000313" key="2">
    <source>
        <dbReference type="EMBL" id="QYA18629.1"/>
    </source>
</evidence>
<feature type="region of interest" description="Disordered" evidence="1">
    <location>
        <begin position="1"/>
        <end position="45"/>
    </location>
</feature>
<dbReference type="EMBL" id="MZ420154">
    <property type="protein sequence ID" value="QYA18629.1"/>
    <property type="molecule type" value="Genomic_DNA"/>
</dbReference>
<protein>
    <submittedName>
        <fullName evidence="2">Uncharacterized protein</fullName>
    </submittedName>
</protein>
<reference evidence="2" key="1">
    <citation type="submission" date="2021-06" db="EMBL/GenBank/DDBJ databases">
        <authorList>
            <person name="Rolland C."/>
        </authorList>
    </citation>
    <scope>NUCLEOTIDE SEQUENCE</scope>
    <source>
        <strain evidence="2">347.936635</strain>
    </source>
</reference>
<evidence type="ECO:0000256" key="1">
    <source>
        <dbReference type="SAM" id="MobiDB-lite"/>
    </source>
</evidence>
<organism evidence="2">
    <name type="scientific">Clandestinovirus</name>
    <dbReference type="NCBI Taxonomy" id="2831644"/>
    <lineage>
        <taxon>Viruses</taxon>
    </lineage>
</organism>
<name>A0A8F8KLK8_9VIRU</name>
<sequence length="115" mass="12676">MSVTKKQATKKPKTIKRKVSAKKTPKRKVASKKSTRKSAAAKKGSSLTAYMKKMTSQKCPNGHYRKAVLRKLCVNPKKLESVKKLLRGRGVRGPMVVLTTGRGNKCINYVATGCK</sequence>
<accession>A0A8F8KLK8</accession>